<evidence type="ECO:0000256" key="1">
    <source>
        <dbReference type="SAM" id="MobiDB-lite"/>
    </source>
</evidence>
<proteinExistence type="predicted"/>
<feature type="region of interest" description="Disordered" evidence="1">
    <location>
        <begin position="309"/>
        <end position="343"/>
    </location>
</feature>
<evidence type="ECO:0000313" key="2">
    <source>
        <dbReference type="EMBL" id="TQL43026.1"/>
    </source>
</evidence>
<name>A0A542Y4M6_9MICO</name>
<dbReference type="EMBL" id="VFON01000001">
    <property type="protein sequence ID" value="TQL43026.1"/>
    <property type="molecule type" value="Genomic_DNA"/>
</dbReference>
<keyword evidence="3" id="KW-1185">Reference proteome</keyword>
<reference evidence="2 3" key="1">
    <citation type="submission" date="2019-06" db="EMBL/GenBank/DDBJ databases">
        <title>Sequencing the genomes of 1000 actinobacteria strains.</title>
        <authorList>
            <person name="Klenk H.-P."/>
        </authorList>
    </citation>
    <scope>NUCLEOTIDE SEQUENCE [LARGE SCALE GENOMIC DNA]</scope>
    <source>
        <strain evidence="2 3">DSM 8803</strain>
    </source>
</reference>
<protein>
    <recommendedName>
        <fullName evidence="4">Bacteriocin biosynthesis cyclodehydratase domain-containing protein</fullName>
    </recommendedName>
</protein>
<gene>
    <name evidence="2" type="ORF">FB468_1040</name>
</gene>
<comment type="caution">
    <text evidence="2">The sequence shown here is derived from an EMBL/GenBank/DDBJ whole genome shotgun (WGS) entry which is preliminary data.</text>
</comment>
<accession>A0A542Y4M6</accession>
<organism evidence="2 3">
    <name type="scientific">Leucobacter komagatae</name>
    <dbReference type="NCBI Taxonomy" id="55969"/>
    <lineage>
        <taxon>Bacteria</taxon>
        <taxon>Bacillati</taxon>
        <taxon>Actinomycetota</taxon>
        <taxon>Actinomycetes</taxon>
        <taxon>Micrococcales</taxon>
        <taxon>Microbacteriaceae</taxon>
        <taxon>Leucobacter</taxon>
    </lineage>
</organism>
<dbReference type="RefSeq" id="WP_141886397.1">
    <property type="nucleotide sequence ID" value="NZ_BAAAUY010000014.1"/>
</dbReference>
<sequence>MPSTLPLTQIAPDHPVVWENETTIRVGFDRALARVAASSPASQVVIAKLIRGATKAELAESGTRVVDRVLADLSPVLRYTAVAQGGARQRLAEGVGAQHSGSAGFTPAAELRASPKLPAPPALQGAAGTRVRTAGVPTLTARLSDDGREVPGLRAALEGPGACDLRRTTAQPDLVIEVHRFLEPLGRTARWLRAGIPHLMLRFTDDAARIGPLVAPDGAPCHGCEGLHLTDADPALPAIASQLYGTVPSSETPEVAQLTAAVAVYFLSAWRRRERWVHDRQLELPVAGGTLSAFPKLTRIRTHTECGCAISARPRPPPQIETARETPGPRSRTPRGAARRAHE</sequence>
<dbReference type="Gene3D" id="3.40.50.720">
    <property type="entry name" value="NAD(P)-binding Rossmann-like Domain"/>
    <property type="match status" value="1"/>
</dbReference>
<dbReference type="AlphaFoldDB" id="A0A542Y4M6"/>
<dbReference type="OrthoDB" id="4426339at2"/>
<evidence type="ECO:0008006" key="4">
    <source>
        <dbReference type="Google" id="ProtNLM"/>
    </source>
</evidence>
<dbReference type="Proteomes" id="UP000319094">
    <property type="component" value="Unassembled WGS sequence"/>
</dbReference>
<evidence type="ECO:0000313" key="3">
    <source>
        <dbReference type="Proteomes" id="UP000319094"/>
    </source>
</evidence>